<evidence type="ECO:0000256" key="3">
    <source>
        <dbReference type="ARBA" id="ARBA00022842"/>
    </source>
</evidence>
<comment type="pathway">
    <text evidence="6">Quinol/quinone metabolism; menaquinone biosynthesis.</text>
</comment>
<evidence type="ECO:0000256" key="4">
    <source>
        <dbReference type="ARBA" id="ARBA00023052"/>
    </source>
</evidence>
<name>A0ABU4HU42_9ACTN</name>
<dbReference type="Proteomes" id="UP001284601">
    <property type="component" value="Unassembled WGS sequence"/>
</dbReference>
<dbReference type="PANTHER" id="PTHR42916:SF1">
    <property type="entry name" value="PROTEIN PHYLLO, CHLOROPLASTIC"/>
    <property type="match status" value="1"/>
</dbReference>
<sequence>MSTIDTYLLLRAFCDELARCGVTDACTSPGSRSTPVVLSLARERRLRSWSHVDERVAGFFAVGLAKRTGRPVAITVTSGTAAAELLPAVIEAAEARVPLIVLTTDRPPELRDVGAGQTIDQIKLYGGAAKAFFEVGVVGEATPAALRWMRTLACRAVWTALDGRPGVVHLNLPLREPLVLSEPLPADPLPGRADGRPWVERAETAVSSPSDGHENALAPLPAGRGVIVAGRTERDGGGRAAAALAERLGWVLLADPLSGARRGPNAIAHYDALLRDPGFQTRIGAPAAVVRVGDVPTSKPLRGWLAGLDPAIRQLAIDPEGTWHDPDGVVSERAAVALDALVVEGDAVAAGAGASGATAPGDPAWLAQWRDADAAAARAIAQTIGSGAGAPLNEPLVAAELTAALPAGTTLFVAASMPIRDVETFAPARDDGPLTLANRGANGIDGTVAAALGAAAAGSGPVVLHVGDVTLAYDLSALLSARRLALDLTIVLVNNDGGGIFHFLPVATQADHFEHHVATPHGLDFAVAAQLYGARHLPVATAGDLRAALAQSTAPGAGVTIVEARTERDANVTLHRRVWAAVAEALATP</sequence>
<dbReference type="CDD" id="cd02009">
    <property type="entry name" value="TPP_SHCHC_synthase"/>
    <property type="match status" value="1"/>
</dbReference>
<protein>
    <recommendedName>
        <fullName evidence="6">2-succinyl-5-enolpyruvyl-6-hydroxy-3-cyclohexene-1-carboxylate synthase</fullName>
        <shortName evidence="6">SEPHCHC synthase</shortName>
        <ecNumber evidence="6">2.2.1.9</ecNumber>
    </recommendedName>
    <alternativeName>
        <fullName evidence="6">Menaquinone biosynthesis protein MenD</fullName>
    </alternativeName>
</protein>
<comment type="similarity">
    <text evidence="6">Belongs to the TPP enzyme family. MenD subfamily.</text>
</comment>
<dbReference type="PANTHER" id="PTHR42916">
    <property type="entry name" value="2-SUCCINYL-5-ENOLPYRUVYL-6-HYDROXY-3-CYCLOHEXENE-1-CARBOXYLATE SYNTHASE"/>
    <property type="match status" value="1"/>
</dbReference>
<evidence type="ECO:0000313" key="10">
    <source>
        <dbReference type="EMBL" id="MDW5596760.1"/>
    </source>
</evidence>
<dbReference type="Pfam" id="PF16582">
    <property type="entry name" value="TPP_enzyme_M_2"/>
    <property type="match status" value="1"/>
</dbReference>
<keyword evidence="11" id="KW-1185">Reference proteome</keyword>
<keyword evidence="3 6" id="KW-0460">Magnesium</keyword>
<comment type="catalytic activity">
    <reaction evidence="6">
        <text>isochorismate + 2-oxoglutarate + H(+) = 5-enolpyruvoyl-6-hydroxy-2-succinyl-cyclohex-3-ene-1-carboxylate + CO2</text>
        <dbReference type="Rhea" id="RHEA:25593"/>
        <dbReference type="ChEBI" id="CHEBI:15378"/>
        <dbReference type="ChEBI" id="CHEBI:16526"/>
        <dbReference type="ChEBI" id="CHEBI:16810"/>
        <dbReference type="ChEBI" id="CHEBI:29780"/>
        <dbReference type="ChEBI" id="CHEBI:58818"/>
        <dbReference type="EC" id="2.2.1.9"/>
    </reaction>
</comment>
<dbReference type="HAMAP" id="MF_01659">
    <property type="entry name" value="MenD"/>
    <property type="match status" value="1"/>
</dbReference>
<evidence type="ECO:0000259" key="8">
    <source>
        <dbReference type="Pfam" id="PF02776"/>
    </source>
</evidence>
<keyword evidence="2 6" id="KW-0479">Metal-binding</keyword>
<evidence type="ECO:0000259" key="9">
    <source>
        <dbReference type="Pfam" id="PF16582"/>
    </source>
</evidence>
<evidence type="ECO:0000256" key="5">
    <source>
        <dbReference type="ARBA" id="ARBA00023211"/>
    </source>
</evidence>
<dbReference type="PIRSF" id="PIRSF004983">
    <property type="entry name" value="MenD"/>
    <property type="match status" value="1"/>
</dbReference>
<keyword evidence="1 6" id="KW-0808">Transferase</keyword>
<dbReference type="SUPFAM" id="SSF52518">
    <property type="entry name" value="Thiamin diphosphate-binding fold (THDP-binding)"/>
    <property type="match status" value="2"/>
</dbReference>
<dbReference type="GO" id="GO:0070204">
    <property type="term" value="F:2-succinyl-5-enolpyruvyl-6-hydroxy-3-cyclohexene-1-carboxylic-acid synthase activity"/>
    <property type="evidence" value="ECO:0007669"/>
    <property type="project" value="UniProtKB-EC"/>
</dbReference>
<accession>A0ABU4HU42</accession>
<dbReference type="NCBIfam" id="TIGR00173">
    <property type="entry name" value="menD"/>
    <property type="match status" value="1"/>
</dbReference>
<comment type="cofactor">
    <cofactor evidence="6">
        <name>Mg(2+)</name>
        <dbReference type="ChEBI" id="CHEBI:18420"/>
    </cofactor>
    <cofactor evidence="6">
        <name>Mn(2+)</name>
        <dbReference type="ChEBI" id="CHEBI:29035"/>
    </cofactor>
</comment>
<dbReference type="Gene3D" id="3.40.50.1220">
    <property type="entry name" value="TPP-binding domain"/>
    <property type="match status" value="1"/>
</dbReference>
<keyword evidence="4 6" id="KW-0786">Thiamine pyrophosphate</keyword>
<dbReference type="Pfam" id="PF02776">
    <property type="entry name" value="TPP_enzyme_N"/>
    <property type="match status" value="1"/>
</dbReference>
<keyword evidence="5 6" id="KW-0464">Manganese</keyword>
<reference evidence="11" key="1">
    <citation type="submission" date="2023-07" db="EMBL/GenBank/DDBJ databases">
        <title>Conexibacter stalactiti sp. nov., isolated from stalactites in a lava cave and emended description of the genus Conexibacter.</title>
        <authorList>
            <person name="Lee S.D."/>
        </authorList>
    </citation>
    <scope>NUCLEOTIDE SEQUENCE [LARGE SCALE GENOMIC DNA]</scope>
    <source>
        <strain evidence="11">KCTC 39840</strain>
    </source>
</reference>
<dbReference type="EMBL" id="JAWSTH010000064">
    <property type="protein sequence ID" value="MDW5596760.1"/>
    <property type="molecule type" value="Genomic_DNA"/>
</dbReference>
<organism evidence="10 11">
    <name type="scientific">Conexibacter stalactiti</name>
    <dbReference type="NCBI Taxonomy" id="1940611"/>
    <lineage>
        <taxon>Bacteria</taxon>
        <taxon>Bacillati</taxon>
        <taxon>Actinomycetota</taxon>
        <taxon>Thermoleophilia</taxon>
        <taxon>Solirubrobacterales</taxon>
        <taxon>Conexibacteraceae</taxon>
        <taxon>Conexibacter</taxon>
    </lineage>
</organism>
<proteinExistence type="inferred from homology"/>
<dbReference type="InterPro" id="IPR032264">
    <property type="entry name" value="MenD_middle"/>
</dbReference>
<comment type="caution">
    <text evidence="10">The sequence shown here is derived from an EMBL/GenBank/DDBJ whole genome shotgun (WGS) entry which is preliminary data.</text>
</comment>
<dbReference type="InterPro" id="IPR012001">
    <property type="entry name" value="Thiamin_PyroP_enz_TPP-bd_dom"/>
</dbReference>
<dbReference type="InterPro" id="IPR011766">
    <property type="entry name" value="TPP_enzyme_TPP-bd"/>
</dbReference>
<comment type="subunit">
    <text evidence="6">Homodimer.</text>
</comment>
<comment type="pathway">
    <text evidence="6">Quinol/quinone metabolism; 1,4-dihydroxy-2-naphthoate biosynthesis; 1,4-dihydroxy-2-naphthoate from chorismate: step 2/7.</text>
</comment>
<dbReference type="EC" id="2.2.1.9" evidence="6"/>
<evidence type="ECO:0000313" key="11">
    <source>
        <dbReference type="Proteomes" id="UP001284601"/>
    </source>
</evidence>
<dbReference type="InterPro" id="IPR004433">
    <property type="entry name" value="MenaQ_synth_MenD"/>
</dbReference>
<dbReference type="Pfam" id="PF02775">
    <property type="entry name" value="TPP_enzyme_C"/>
    <property type="match status" value="1"/>
</dbReference>
<dbReference type="InterPro" id="IPR029061">
    <property type="entry name" value="THDP-binding"/>
</dbReference>
<gene>
    <name evidence="6 10" type="primary">menD</name>
    <name evidence="10" type="ORF">R7226_20610</name>
</gene>
<comment type="function">
    <text evidence="6">Catalyzes the thiamine diphosphate-dependent decarboxylation of 2-oxoglutarate and the subsequent addition of the resulting succinic semialdehyde-thiamine pyrophosphate anion to isochorismate to yield 2-succinyl-5-enolpyruvyl-6-hydroxy-3-cyclohexene-1-carboxylate (SEPHCHC).</text>
</comment>
<evidence type="ECO:0000256" key="6">
    <source>
        <dbReference type="HAMAP-Rule" id="MF_01659"/>
    </source>
</evidence>
<dbReference type="CDD" id="cd07037">
    <property type="entry name" value="TPP_PYR_MenD"/>
    <property type="match status" value="1"/>
</dbReference>
<feature type="domain" description="Menaquinone biosynthesis protein MenD middle" evidence="9">
    <location>
        <begin position="196"/>
        <end position="413"/>
    </location>
</feature>
<dbReference type="Gene3D" id="3.40.50.970">
    <property type="match status" value="2"/>
</dbReference>
<keyword evidence="6" id="KW-0474">Menaquinone biosynthesis</keyword>
<evidence type="ECO:0000256" key="2">
    <source>
        <dbReference type="ARBA" id="ARBA00022723"/>
    </source>
</evidence>
<comment type="cofactor">
    <cofactor evidence="6">
        <name>thiamine diphosphate</name>
        <dbReference type="ChEBI" id="CHEBI:58937"/>
    </cofactor>
    <text evidence="6">Binds 1 thiamine pyrophosphate per subunit.</text>
</comment>
<dbReference type="RefSeq" id="WP_318599196.1">
    <property type="nucleotide sequence ID" value="NZ_JAWSTH010000064.1"/>
</dbReference>
<evidence type="ECO:0000256" key="1">
    <source>
        <dbReference type="ARBA" id="ARBA00022679"/>
    </source>
</evidence>
<feature type="domain" description="Thiamine pyrophosphate enzyme TPP-binding" evidence="7">
    <location>
        <begin position="446"/>
        <end position="562"/>
    </location>
</feature>
<feature type="domain" description="Thiamine pyrophosphate enzyme N-terminal TPP-binding" evidence="8">
    <location>
        <begin position="12"/>
        <end position="123"/>
    </location>
</feature>
<evidence type="ECO:0000259" key="7">
    <source>
        <dbReference type="Pfam" id="PF02775"/>
    </source>
</evidence>